<name>A0A419SW24_9FIRM</name>
<dbReference type="Proteomes" id="UP000284277">
    <property type="component" value="Unassembled WGS sequence"/>
</dbReference>
<dbReference type="OrthoDB" id="2082973at2"/>
<evidence type="ECO:0000313" key="2">
    <source>
        <dbReference type="Proteomes" id="UP000284277"/>
    </source>
</evidence>
<gene>
    <name evidence="1" type="ORF">BET01_08820</name>
</gene>
<accession>A0A419SW24</accession>
<dbReference type="AlphaFoldDB" id="A0A419SW24"/>
<dbReference type="EMBL" id="MCIA01000032">
    <property type="protein sequence ID" value="RKD29436.1"/>
    <property type="molecule type" value="Genomic_DNA"/>
</dbReference>
<keyword evidence="2" id="KW-1185">Reference proteome</keyword>
<protein>
    <submittedName>
        <fullName evidence="1">Uncharacterized protein</fullName>
    </submittedName>
</protein>
<reference evidence="1 2" key="1">
    <citation type="submission" date="2016-08" db="EMBL/GenBank/DDBJ databases">
        <title>A new outlook on sporulation: Clostridium algidixylanolyticum.</title>
        <authorList>
            <person name="Poppleton D.I."/>
            <person name="Gribaldo S."/>
        </authorList>
    </citation>
    <scope>NUCLEOTIDE SEQUENCE [LARGE SCALE GENOMIC DNA]</scope>
    <source>
        <strain evidence="1 2">SPL73</strain>
    </source>
</reference>
<dbReference type="RefSeq" id="WP_120198269.1">
    <property type="nucleotide sequence ID" value="NZ_MCIA01000032.1"/>
</dbReference>
<proteinExistence type="predicted"/>
<sequence>MKTLQDLEKMKEVSNKHFTNQYEYYFECLKDRYRFNKQGGLDTIKSELSKWDKECQLFMINKIVNDLTISGLYFDQDELFHLLDEK</sequence>
<comment type="caution">
    <text evidence="1">The sequence shown here is derived from an EMBL/GenBank/DDBJ whole genome shotgun (WGS) entry which is preliminary data.</text>
</comment>
<organism evidence="1 2">
    <name type="scientific">Lacrimispora algidixylanolytica</name>
    <dbReference type="NCBI Taxonomy" id="94868"/>
    <lineage>
        <taxon>Bacteria</taxon>
        <taxon>Bacillati</taxon>
        <taxon>Bacillota</taxon>
        <taxon>Clostridia</taxon>
        <taxon>Lachnospirales</taxon>
        <taxon>Lachnospiraceae</taxon>
        <taxon>Lacrimispora</taxon>
    </lineage>
</organism>
<evidence type="ECO:0000313" key="1">
    <source>
        <dbReference type="EMBL" id="RKD29436.1"/>
    </source>
</evidence>